<gene>
    <name evidence="5" type="ORF">H9815_03270</name>
</gene>
<evidence type="ECO:0000256" key="2">
    <source>
        <dbReference type="SAM" id="MobiDB-lite"/>
    </source>
</evidence>
<reference evidence="5" key="1">
    <citation type="journal article" date="2021" name="PeerJ">
        <title>Extensive microbial diversity within the chicken gut microbiome revealed by metagenomics and culture.</title>
        <authorList>
            <person name="Gilroy R."/>
            <person name="Ravi A."/>
            <person name="Getino M."/>
            <person name="Pursley I."/>
            <person name="Horton D.L."/>
            <person name="Alikhan N.F."/>
            <person name="Baker D."/>
            <person name="Gharbi K."/>
            <person name="Hall N."/>
            <person name="Watson M."/>
            <person name="Adriaenssens E.M."/>
            <person name="Foster-Nyarko E."/>
            <person name="Jarju S."/>
            <person name="Secka A."/>
            <person name="Antonio M."/>
            <person name="Oren A."/>
            <person name="Chaudhuri R.R."/>
            <person name="La Ragione R."/>
            <person name="Hildebrand F."/>
            <person name="Pallen M.J."/>
        </authorList>
    </citation>
    <scope>NUCLEOTIDE SEQUENCE</scope>
    <source>
        <strain evidence="5">ChiGjej4B4-7305</strain>
    </source>
</reference>
<dbReference type="EMBL" id="DXBY01000058">
    <property type="protein sequence ID" value="HIZ34776.1"/>
    <property type="molecule type" value="Genomic_DNA"/>
</dbReference>
<comment type="similarity">
    <text evidence="1">Belongs to the LytR/CpsA/Psr (LCP) family.</text>
</comment>
<keyword evidence="3" id="KW-1133">Transmembrane helix</keyword>
<evidence type="ECO:0000259" key="4">
    <source>
        <dbReference type="Pfam" id="PF03816"/>
    </source>
</evidence>
<feature type="transmembrane region" description="Helical" evidence="3">
    <location>
        <begin position="46"/>
        <end position="68"/>
    </location>
</feature>
<dbReference type="Proteomes" id="UP000824037">
    <property type="component" value="Unassembled WGS sequence"/>
</dbReference>
<feature type="domain" description="Cell envelope-related transcriptional attenuator" evidence="4">
    <location>
        <begin position="110"/>
        <end position="252"/>
    </location>
</feature>
<dbReference type="Pfam" id="PF03816">
    <property type="entry name" value="LytR_cpsA_psr"/>
    <property type="match status" value="1"/>
</dbReference>
<comment type="caution">
    <text evidence="5">The sequence shown here is derived from an EMBL/GenBank/DDBJ whole genome shotgun (WGS) entry which is preliminary data.</text>
</comment>
<evidence type="ECO:0000313" key="5">
    <source>
        <dbReference type="EMBL" id="HIZ34776.1"/>
    </source>
</evidence>
<accession>A0A9D2J307</accession>
<keyword evidence="3" id="KW-0472">Membrane</keyword>
<reference evidence="5" key="2">
    <citation type="submission" date="2021-04" db="EMBL/GenBank/DDBJ databases">
        <authorList>
            <person name="Gilroy R."/>
        </authorList>
    </citation>
    <scope>NUCLEOTIDE SEQUENCE</scope>
    <source>
        <strain evidence="5">ChiGjej4B4-7305</strain>
    </source>
</reference>
<keyword evidence="3" id="KW-0812">Transmembrane</keyword>
<evidence type="ECO:0000256" key="1">
    <source>
        <dbReference type="ARBA" id="ARBA00006068"/>
    </source>
</evidence>
<dbReference type="Gene3D" id="3.40.630.190">
    <property type="entry name" value="LCP protein"/>
    <property type="match status" value="1"/>
</dbReference>
<dbReference type="InterPro" id="IPR004474">
    <property type="entry name" value="LytR_CpsA_psr"/>
</dbReference>
<dbReference type="PANTHER" id="PTHR33392">
    <property type="entry name" value="POLYISOPRENYL-TEICHOIC ACID--PEPTIDOGLYCAN TEICHOIC ACID TRANSFERASE TAGU"/>
    <property type="match status" value="1"/>
</dbReference>
<sequence length="348" mass="36309">MPTRPSDGAAGPGAGGPGGPHGPHQGGVSAPPRDPKRRGKVRRRRIAVILVLLLVLVLAWPVGLLIWANGQIQHVSALSDAADTPGTTYLLAGSDSREDSDLTDSTEGQRADTIMLLTAPESGTPSLISIPRDTFAEIPGYGANKLNSAYSFGGPELLVQTVESLTGITVDHFVEIGMGGVADVVDAVGGVELCLDYDVDDADSKLTWTAGCHMADGETALAFARMRHSDPLGDIGRTQRQQQVIQAVSAEVATPSLAVRPGDQVALLDAGLGALRVSEGTGIIDLGRMALNFRSTMSDGVHGTPPIGVMDYRPGGVGSTILLDEERAPGFWQAVADGTVTEDDLQEY</sequence>
<dbReference type="PANTHER" id="PTHR33392:SF6">
    <property type="entry name" value="POLYISOPRENYL-TEICHOIC ACID--PEPTIDOGLYCAN TEICHOIC ACID TRANSFERASE TAGU"/>
    <property type="match status" value="1"/>
</dbReference>
<evidence type="ECO:0000313" key="6">
    <source>
        <dbReference type="Proteomes" id="UP000824037"/>
    </source>
</evidence>
<dbReference type="InterPro" id="IPR050922">
    <property type="entry name" value="LytR/CpsA/Psr_CW_biosynth"/>
</dbReference>
<feature type="region of interest" description="Disordered" evidence="2">
    <location>
        <begin position="1"/>
        <end position="40"/>
    </location>
</feature>
<dbReference type="AlphaFoldDB" id="A0A9D2J307"/>
<dbReference type="NCBIfam" id="TIGR00350">
    <property type="entry name" value="lytR_cpsA_psr"/>
    <property type="match status" value="1"/>
</dbReference>
<feature type="compositionally biased region" description="Gly residues" evidence="2">
    <location>
        <begin position="10"/>
        <end position="25"/>
    </location>
</feature>
<protein>
    <submittedName>
        <fullName evidence="5">LCP family protein</fullName>
    </submittedName>
</protein>
<organism evidence="5 6">
    <name type="scientific">Candidatus Ruania gallistercoris</name>
    <dbReference type="NCBI Taxonomy" id="2838746"/>
    <lineage>
        <taxon>Bacteria</taxon>
        <taxon>Bacillati</taxon>
        <taxon>Actinomycetota</taxon>
        <taxon>Actinomycetes</taxon>
        <taxon>Micrococcales</taxon>
        <taxon>Ruaniaceae</taxon>
        <taxon>Ruania</taxon>
    </lineage>
</organism>
<proteinExistence type="inferred from homology"/>
<evidence type="ECO:0000256" key="3">
    <source>
        <dbReference type="SAM" id="Phobius"/>
    </source>
</evidence>
<name>A0A9D2J307_9MICO</name>